<dbReference type="InterPro" id="IPR000980">
    <property type="entry name" value="SH2"/>
</dbReference>
<dbReference type="PROSITE" id="PS00109">
    <property type="entry name" value="PROTEIN_KINASE_TYR"/>
    <property type="match status" value="1"/>
</dbReference>
<evidence type="ECO:0000313" key="15">
    <source>
        <dbReference type="EMBL" id="KAL5105684.1"/>
    </source>
</evidence>
<dbReference type="Pfam" id="PF00018">
    <property type="entry name" value="SH3_1"/>
    <property type="match status" value="1"/>
</dbReference>
<evidence type="ECO:0000256" key="6">
    <source>
        <dbReference type="ARBA" id="ARBA00023137"/>
    </source>
</evidence>
<dbReference type="PRINTS" id="PR00401">
    <property type="entry name" value="SH2DOMAIN"/>
</dbReference>
<dbReference type="PROSITE" id="PS50011">
    <property type="entry name" value="PROTEIN_KINASE_DOM"/>
    <property type="match status" value="1"/>
</dbReference>
<evidence type="ECO:0000256" key="10">
    <source>
        <dbReference type="PROSITE-ProRule" id="PRU10141"/>
    </source>
</evidence>
<dbReference type="EC" id="2.7.10.2" evidence="11"/>
<dbReference type="Pfam" id="PF07714">
    <property type="entry name" value="PK_Tyr_Ser-Thr"/>
    <property type="match status" value="2"/>
</dbReference>
<dbReference type="PROSITE" id="PS00107">
    <property type="entry name" value="PROTEIN_KINASE_ATP"/>
    <property type="match status" value="1"/>
</dbReference>
<dbReference type="InterPro" id="IPR000719">
    <property type="entry name" value="Prot_kinase_dom"/>
</dbReference>
<evidence type="ECO:0000259" key="13">
    <source>
        <dbReference type="PROSITE" id="PS50002"/>
    </source>
</evidence>
<dbReference type="SUPFAM" id="SSF50044">
    <property type="entry name" value="SH3-domain"/>
    <property type="match status" value="1"/>
</dbReference>
<feature type="domain" description="SH2" evidence="12">
    <location>
        <begin position="69"/>
        <end position="178"/>
    </location>
</feature>
<dbReference type="PRINTS" id="PR00109">
    <property type="entry name" value="TYRKINASE"/>
</dbReference>
<dbReference type="SMART" id="SM00326">
    <property type="entry name" value="SH3"/>
    <property type="match status" value="1"/>
</dbReference>
<evidence type="ECO:0000256" key="4">
    <source>
        <dbReference type="ARBA" id="ARBA00022777"/>
    </source>
</evidence>
<keyword evidence="2 11" id="KW-0808">Transferase</keyword>
<evidence type="ECO:0000256" key="8">
    <source>
        <dbReference type="PROSITE-ProRule" id="PRU00191"/>
    </source>
</evidence>
<organism evidence="15 16">
    <name type="scientific">Taenia crassiceps</name>
    <dbReference type="NCBI Taxonomy" id="6207"/>
    <lineage>
        <taxon>Eukaryota</taxon>
        <taxon>Metazoa</taxon>
        <taxon>Spiralia</taxon>
        <taxon>Lophotrochozoa</taxon>
        <taxon>Platyhelminthes</taxon>
        <taxon>Cestoda</taxon>
        <taxon>Eucestoda</taxon>
        <taxon>Cyclophyllidea</taxon>
        <taxon>Taeniidae</taxon>
        <taxon>Taenia</taxon>
    </lineage>
</organism>
<keyword evidence="5 10" id="KW-0067">ATP-binding</keyword>
<evidence type="ECO:0000256" key="11">
    <source>
        <dbReference type="RuleBase" id="RU362096"/>
    </source>
</evidence>
<evidence type="ECO:0000256" key="7">
    <source>
        <dbReference type="ARBA" id="ARBA00051245"/>
    </source>
</evidence>
<dbReference type="InterPro" id="IPR001452">
    <property type="entry name" value="SH3_domain"/>
</dbReference>
<comment type="similarity">
    <text evidence="11">Belongs to the protein kinase superfamily. Tyr protein kinase family.</text>
</comment>
<evidence type="ECO:0000259" key="12">
    <source>
        <dbReference type="PROSITE" id="PS50001"/>
    </source>
</evidence>
<sequence>MFNSDIHENVVTVYRYEKTSNEDLEFEKGERLTILQRLTDGNWALARNDKGQTGLIPLNFVESDIDPPWLHGQISREEAEMLLQNEPPGSFLVRASGRFVGDYTLSLVGHHSSGANHHEIKDSSIQHYHIHSVGNLDGSASSRFFSLDNNELFPSLRKLVEHYKVPDRGLAHTLTAPVVDMERVYMRRLRDQHWIPREHITLGQKLGHGEFGEVLKAKIGDREVAVKRYKASAKRQLIHEACIMSELRHENLLELLGVTEEPDEDGAVVANGELCMTFCLVTEFSPLGSLLSYLRSRGRALLGPAALLSFAMDVARGLTYMEAHSYLHCDVAARNVLLFSSANHPFYPVAKLGDFGLAFRLQSSPSSSSPTSAYRVTGAVDFDDGKRPTPPLPGSQRMTNITRIPIKWTAPESIRTRIFTHKSDVWSFGVMLWELYSYGRLPYPRLMTSQVLAHLEAEASARVPIASRSLLLFQPTAAPKMPTTPSLKKLSDSDLLQHARQKLMLASP</sequence>
<evidence type="ECO:0000256" key="1">
    <source>
        <dbReference type="ARBA" id="ARBA00022443"/>
    </source>
</evidence>
<dbReference type="Proteomes" id="UP001651158">
    <property type="component" value="Unassembled WGS sequence"/>
</dbReference>
<accession>A0ABR4Q872</accession>
<feature type="domain" description="Protein kinase" evidence="14">
    <location>
        <begin position="200"/>
        <end position="508"/>
    </location>
</feature>
<dbReference type="SMART" id="SM00252">
    <property type="entry name" value="SH2"/>
    <property type="match status" value="1"/>
</dbReference>
<feature type="domain" description="SH3" evidence="13">
    <location>
        <begin position="5"/>
        <end position="66"/>
    </location>
</feature>
<dbReference type="Gene3D" id="3.30.505.10">
    <property type="entry name" value="SH2 domain"/>
    <property type="match status" value="1"/>
</dbReference>
<dbReference type="InterPro" id="IPR017441">
    <property type="entry name" value="Protein_kinase_ATP_BS"/>
</dbReference>
<dbReference type="PROSITE" id="PS50001">
    <property type="entry name" value="SH2"/>
    <property type="match status" value="1"/>
</dbReference>
<dbReference type="PANTHER" id="PTHR24418">
    <property type="entry name" value="TYROSINE-PROTEIN KINASE"/>
    <property type="match status" value="1"/>
</dbReference>
<evidence type="ECO:0000256" key="3">
    <source>
        <dbReference type="ARBA" id="ARBA00022741"/>
    </source>
</evidence>
<dbReference type="SUPFAM" id="SSF55550">
    <property type="entry name" value="SH2 domain"/>
    <property type="match status" value="1"/>
</dbReference>
<dbReference type="InterPro" id="IPR008266">
    <property type="entry name" value="Tyr_kinase_AS"/>
</dbReference>
<dbReference type="Gene3D" id="2.30.30.40">
    <property type="entry name" value="SH3 Domains"/>
    <property type="match status" value="1"/>
</dbReference>
<keyword evidence="1 9" id="KW-0728">SH3 domain</keyword>
<dbReference type="InterPro" id="IPR050198">
    <property type="entry name" value="Non-receptor_tyrosine_kinases"/>
</dbReference>
<dbReference type="Gene3D" id="3.30.200.20">
    <property type="entry name" value="Phosphorylase Kinase, domain 1"/>
    <property type="match status" value="1"/>
</dbReference>
<reference evidence="15 16" key="1">
    <citation type="journal article" date="2022" name="Front. Cell. Infect. Microbiol.">
        <title>The Genomes of Two Strains of Taenia crassiceps the Animal Model for the Study of Human Cysticercosis.</title>
        <authorList>
            <person name="Bobes R.J."/>
            <person name="Estrada K."/>
            <person name="Rios-Valencia D.G."/>
            <person name="Calderon-Gallegos A."/>
            <person name="de la Torre P."/>
            <person name="Carrero J.C."/>
            <person name="Sanchez-Flores A."/>
            <person name="Laclette J.P."/>
        </authorList>
    </citation>
    <scope>NUCLEOTIDE SEQUENCE [LARGE SCALE GENOMIC DNA]</scope>
    <source>
        <strain evidence="15">WFUcys</strain>
    </source>
</reference>
<evidence type="ECO:0000256" key="5">
    <source>
        <dbReference type="ARBA" id="ARBA00022840"/>
    </source>
</evidence>
<evidence type="ECO:0000256" key="2">
    <source>
        <dbReference type="ARBA" id="ARBA00022679"/>
    </source>
</evidence>
<feature type="binding site" evidence="10">
    <location>
        <position position="227"/>
    </location>
    <ligand>
        <name>ATP</name>
        <dbReference type="ChEBI" id="CHEBI:30616"/>
    </ligand>
</feature>
<proteinExistence type="inferred from homology"/>
<dbReference type="Gene3D" id="1.10.510.10">
    <property type="entry name" value="Transferase(Phosphotransferase) domain 1"/>
    <property type="match status" value="1"/>
</dbReference>
<dbReference type="GO" id="GO:0016301">
    <property type="term" value="F:kinase activity"/>
    <property type="evidence" value="ECO:0007669"/>
    <property type="project" value="UniProtKB-KW"/>
</dbReference>
<dbReference type="SUPFAM" id="SSF56112">
    <property type="entry name" value="Protein kinase-like (PK-like)"/>
    <property type="match status" value="1"/>
</dbReference>
<dbReference type="Pfam" id="PF00017">
    <property type="entry name" value="SH2"/>
    <property type="match status" value="1"/>
</dbReference>
<comment type="catalytic activity">
    <reaction evidence="7 11">
        <text>L-tyrosyl-[protein] + ATP = O-phospho-L-tyrosyl-[protein] + ADP + H(+)</text>
        <dbReference type="Rhea" id="RHEA:10596"/>
        <dbReference type="Rhea" id="RHEA-COMP:10136"/>
        <dbReference type="Rhea" id="RHEA-COMP:20101"/>
        <dbReference type="ChEBI" id="CHEBI:15378"/>
        <dbReference type="ChEBI" id="CHEBI:30616"/>
        <dbReference type="ChEBI" id="CHEBI:46858"/>
        <dbReference type="ChEBI" id="CHEBI:61978"/>
        <dbReference type="ChEBI" id="CHEBI:456216"/>
        <dbReference type="EC" id="2.7.10.2"/>
    </reaction>
</comment>
<keyword evidence="4 11" id="KW-0418">Kinase</keyword>
<keyword evidence="6 11" id="KW-0829">Tyrosine-protein kinase</keyword>
<evidence type="ECO:0000256" key="9">
    <source>
        <dbReference type="PROSITE-ProRule" id="PRU00192"/>
    </source>
</evidence>
<dbReference type="PRINTS" id="PR00452">
    <property type="entry name" value="SH3DOMAIN"/>
</dbReference>
<keyword evidence="8" id="KW-0727">SH2 domain</keyword>
<evidence type="ECO:0000313" key="16">
    <source>
        <dbReference type="Proteomes" id="UP001651158"/>
    </source>
</evidence>
<protein>
    <recommendedName>
        <fullName evidence="11">Tyrosine-protein kinase</fullName>
        <ecNumber evidence="11">2.7.10.2</ecNumber>
    </recommendedName>
</protein>
<dbReference type="InterPro" id="IPR011009">
    <property type="entry name" value="Kinase-like_dom_sf"/>
</dbReference>
<keyword evidence="3 10" id="KW-0547">Nucleotide-binding</keyword>
<comment type="caution">
    <text evidence="15">The sequence shown here is derived from an EMBL/GenBank/DDBJ whole genome shotgun (WGS) entry which is preliminary data.</text>
</comment>
<dbReference type="InterPro" id="IPR001245">
    <property type="entry name" value="Ser-Thr/Tyr_kinase_cat_dom"/>
</dbReference>
<evidence type="ECO:0000259" key="14">
    <source>
        <dbReference type="PROSITE" id="PS50011"/>
    </source>
</evidence>
<dbReference type="InterPro" id="IPR036028">
    <property type="entry name" value="SH3-like_dom_sf"/>
</dbReference>
<dbReference type="InterPro" id="IPR036860">
    <property type="entry name" value="SH2_dom_sf"/>
</dbReference>
<dbReference type="EMBL" id="JAKROA010000007">
    <property type="protein sequence ID" value="KAL5105684.1"/>
    <property type="molecule type" value="Genomic_DNA"/>
</dbReference>
<gene>
    <name evidence="15" type="ORF">TcWFU_002057</name>
</gene>
<name>A0ABR4Q872_9CEST</name>
<dbReference type="PROSITE" id="PS50002">
    <property type="entry name" value="SH3"/>
    <property type="match status" value="1"/>
</dbReference>
<keyword evidence="16" id="KW-1185">Reference proteome</keyword>